<evidence type="ECO:0000313" key="1">
    <source>
        <dbReference type="EMBL" id="SVC72624.1"/>
    </source>
</evidence>
<sequence length="30" mass="3272">MLKSSPLTENETVPGLSLPIASMHFESKRA</sequence>
<gene>
    <name evidence="1" type="ORF">METZ01_LOCUS325478</name>
</gene>
<name>A0A382PGW4_9ZZZZ</name>
<protein>
    <submittedName>
        <fullName evidence="1">Uncharacterized protein</fullName>
    </submittedName>
</protein>
<dbReference type="EMBL" id="UINC01107330">
    <property type="protein sequence ID" value="SVC72624.1"/>
    <property type="molecule type" value="Genomic_DNA"/>
</dbReference>
<accession>A0A382PGW4</accession>
<proteinExistence type="predicted"/>
<reference evidence="1" key="1">
    <citation type="submission" date="2018-05" db="EMBL/GenBank/DDBJ databases">
        <authorList>
            <person name="Lanie J.A."/>
            <person name="Ng W.-L."/>
            <person name="Kazmierczak K.M."/>
            <person name="Andrzejewski T.M."/>
            <person name="Davidsen T.M."/>
            <person name="Wayne K.J."/>
            <person name="Tettelin H."/>
            <person name="Glass J.I."/>
            <person name="Rusch D."/>
            <person name="Podicherti R."/>
            <person name="Tsui H.-C.T."/>
            <person name="Winkler M.E."/>
        </authorList>
    </citation>
    <scope>NUCLEOTIDE SEQUENCE</scope>
</reference>
<dbReference type="AlphaFoldDB" id="A0A382PGW4"/>
<organism evidence="1">
    <name type="scientific">marine metagenome</name>
    <dbReference type="NCBI Taxonomy" id="408172"/>
    <lineage>
        <taxon>unclassified sequences</taxon>
        <taxon>metagenomes</taxon>
        <taxon>ecological metagenomes</taxon>
    </lineage>
</organism>